<evidence type="ECO:0000313" key="4">
    <source>
        <dbReference type="EMBL" id="RKQ73155.1"/>
    </source>
</evidence>
<evidence type="ECO:0000256" key="2">
    <source>
        <dbReference type="ARBA" id="ARBA00022679"/>
    </source>
</evidence>
<keyword evidence="2 4" id="KW-0808">Transferase</keyword>
<gene>
    <name evidence="4" type="ORF">BCL74_0934</name>
</gene>
<dbReference type="GO" id="GO:0032259">
    <property type="term" value="P:methylation"/>
    <property type="evidence" value="ECO:0007669"/>
    <property type="project" value="UniProtKB-KW"/>
</dbReference>
<dbReference type="Pfam" id="PF01596">
    <property type="entry name" value="Methyltransf_3"/>
    <property type="match status" value="1"/>
</dbReference>
<reference evidence="4 5" key="1">
    <citation type="submission" date="2018-10" db="EMBL/GenBank/DDBJ databases">
        <title>Comparative analysis of microorganisms from saline springs in Andes Mountain Range, Colombia.</title>
        <authorList>
            <person name="Rubin E."/>
        </authorList>
    </citation>
    <scope>NUCLEOTIDE SEQUENCE [LARGE SCALE GENOMIC DNA]</scope>
    <source>
        <strain evidence="4 5">USBA 36</strain>
    </source>
</reference>
<proteinExistence type="predicted"/>
<protein>
    <submittedName>
        <fullName evidence="4">Caffeoyl-CoA O-methyltransferase</fullName>
    </submittedName>
</protein>
<dbReference type="GO" id="GO:0008757">
    <property type="term" value="F:S-adenosylmethionine-dependent methyltransferase activity"/>
    <property type="evidence" value="ECO:0007669"/>
    <property type="project" value="TreeGrafter"/>
</dbReference>
<dbReference type="SUPFAM" id="SSF53335">
    <property type="entry name" value="S-adenosyl-L-methionine-dependent methyltransferases"/>
    <property type="match status" value="1"/>
</dbReference>
<organism evidence="4 5">
    <name type="scientific">Oceanibaculum indicum</name>
    <dbReference type="NCBI Taxonomy" id="526216"/>
    <lineage>
        <taxon>Bacteria</taxon>
        <taxon>Pseudomonadati</taxon>
        <taxon>Pseudomonadota</taxon>
        <taxon>Alphaproteobacteria</taxon>
        <taxon>Rhodospirillales</taxon>
        <taxon>Oceanibaculaceae</taxon>
        <taxon>Oceanibaculum</taxon>
    </lineage>
</organism>
<dbReference type="GO" id="GO:0008171">
    <property type="term" value="F:O-methyltransferase activity"/>
    <property type="evidence" value="ECO:0007669"/>
    <property type="project" value="InterPro"/>
</dbReference>
<comment type="caution">
    <text evidence="4">The sequence shown here is derived from an EMBL/GenBank/DDBJ whole genome shotgun (WGS) entry which is preliminary data.</text>
</comment>
<keyword evidence="1 4" id="KW-0489">Methyltransferase</keyword>
<evidence type="ECO:0000313" key="5">
    <source>
        <dbReference type="Proteomes" id="UP000277424"/>
    </source>
</evidence>
<evidence type="ECO:0000256" key="1">
    <source>
        <dbReference type="ARBA" id="ARBA00022603"/>
    </source>
</evidence>
<dbReference type="PANTHER" id="PTHR10509">
    <property type="entry name" value="O-METHYLTRANSFERASE-RELATED"/>
    <property type="match status" value="1"/>
</dbReference>
<dbReference type="PANTHER" id="PTHR10509:SF14">
    <property type="entry name" value="CAFFEOYL-COA O-METHYLTRANSFERASE 3-RELATED"/>
    <property type="match status" value="1"/>
</dbReference>
<dbReference type="CDD" id="cd02440">
    <property type="entry name" value="AdoMet_MTases"/>
    <property type="match status" value="1"/>
</dbReference>
<keyword evidence="3" id="KW-0949">S-adenosyl-L-methionine</keyword>
<dbReference type="RefSeq" id="WP_121217919.1">
    <property type="nucleotide sequence ID" value="NZ_RBIG01000001.1"/>
</dbReference>
<dbReference type="Proteomes" id="UP000277424">
    <property type="component" value="Unassembled WGS sequence"/>
</dbReference>
<name>A0A420WQI3_9PROT</name>
<dbReference type="InterPro" id="IPR002935">
    <property type="entry name" value="SAM_O-MeTrfase"/>
</dbReference>
<dbReference type="InterPro" id="IPR050362">
    <property type="entry name" value="Cation-dep_OMT"/>
</dbReference>
<dbReference type="InterPro" id="IPR029063">
    <property type="entry name" value="SAM-dependent_MTases_sf"/>
</dbReference>
<dbReference type="AlphaFoldDB" id="A0A420WQI3"/>
<accession>A0A420WQI3</accession>
<sequence>MSRTTTGMTEDLRAYLIASGVRETALLAKLREETASLPAGGMQISPEQGQFMRLLVELTGAKRCLEVGTFTGYSALCVAMALPADGKLVCCDVSTEWTGIGRRYWKEAGLDHKIDLRIASATETLEGLIANGQSGSFDFAFIDADKGNYDRYYEAALTLLRPGGLIGVDNVLWGGSVINPAKQDEDTLAIRALNAKIAKDERVTPAMIPIGDGLTLARKR</sequence>
<dbReference type="PROSITE" id="PS51682">
    <property type="entry name" value="SAM_OMT_I"/>
    <property type="match status" value="1"/>
</dbReference>
<dbReference type="OrthoDB" id="9799672at2"/>
<dbReference type="Gene3D" id="3.40.50.150">
    <property type="entry name" value="Vaccinia Virus protein VP39"/>
    <property type="match status" value="1"/>
</dbReference>
<evidence type="ECO:0000256" key="3">
    <source>
        <dbReference type="ARBA" id="ARBA00022691"/>
    </source>
</evidence>
<dbReference type="EMBL" id="RBIG01000001">
    <property type="protein sequence ID" value="RKQ73155.1"/>
    <property type="molecule type" value="Genomic_DNA"/>
</dbReference>